<dbReference type="Gene3D" id="3.40.50.720">
    <property type="entry name" value="NAD(P)-binding Rossmann-like Domain"/>
    <property type="match status" value="1"/>
</dbReference>
<dbReference type="PANTHER" id="PTHR42840">
    <property type="entry name" value="NAD(P)-BINDING ROSSMANN-FOLD SUPERFAMILY PROTEIN-RELATED"/>
    <property type="match status" value="1"/>
</dbReference>
<evidence type="ECO:0000313" key="5">
    <source>
        <dbReference type="EMBL" id="MCF2870978.1"/>
    </source>
</evidence>
<dbReference type="GO" id="GO:0050112">
    <property type="term" value="F:inositol 2-dehydrogenase (NAD+) activity"/>
    <property type="evidence" value="ECO:0007669"/>
    <property type="project" value="UniProtKB-EC"/>
</dbReference>
<proteinExistence type="inferred from homology"/>
<dbReference type="Pfam" id="PF22725">
    <property type="entry name" value="GFO_IDH_MocA_C3"/>
    <property type="match status" value="1"/>
</dbReference>
<comment type="caution">
    <text evidence="5">The sequence shown here is derived from an EMBL/GenBank/DDBJ whole genome shotgun (WGS) entry which is preliminary data.</text>
</comment>
<protein>
    <submittedName>
        <fullName evidence="5">Inositol 2-dehydrogenase</fullName>
        <ecNumber evidence="5">1.1.1.18</ecNumber>
    </submittedName>
</protein>
<dbReference type="NCBIfam" id="TIGR04380">
    <property type="entry name" value="myo_inos_iolG"/>
    <property type="match status" value="1"/>
</dbReference>
<keyword evidence="6" id="KW-1185">Reference proteome</keyword>
<dbReference type="RefSeq" id="WP_235225105.1">
    <property type="nucleotide sequence ID" value="NZ_JAKGAQ010000002.1"/>
</dbReference>
<dbReference type="PANTHER" id="PTHR42840:SF3">
    <property type="entry name" value="BINDING ROSSMANN FOLD OXIDOREDUCTASE, PUTATIVE (AFU_ORTHOLOGUE AFUA_2G10240)-RELATED"/>
    <property type="match status" value="1"/>
</dbReference>
<evidence type="ECO:0000313" key="6">
    <source>
        <dbReference type="Proteomes" id="UP001200557"/>
    </source>
</evidence>
<name>A0ABS9CY29_9RHOB</name>
<feature type="domain" description="GFO/IDH/MocA-like oxidoreductase" evidence="4">
    <location>
        <begin position="127"/>
        <end position="248"/>
    </location>
</feature>
<dbReference type="Pfam" id="PF01408">
    <property type="entry name" value="GFO_IDH_MocA"/>
    <property type="match status" value="1"/>
</dbReference>
<dbReference type="SUPFAM" id="SSF51735">
    <property type="entry name" value="NAD(P)-binding Rossmann-fold domains"/>
    <property type="match status" value="1"/>
</dbReference>
<dbReference type="Proteomes" id="UP001200557">
    <property type="component" value="Unassembled WGS sequence"/>
</dbReference>
<feature type="domain" description="Gfo/Idh/MocA-like oxidoreductase N-terminal" evidence="3">
    <location>
        <begin position="2"/>
        <end position="117"/>
    </location>
</feature>
<accession>A0ABS9CY29</accession>
<dbReference type="InterPro" id="IPR055170">
    <property type="entry name" value="GFO_IDH_MocA-like_dom"/>
</dbReference>
<dbReference type="InterPro" id="IPR030827">
    <property type="entry name" value="Myo_inos_IolG"/>
</dbReference>
<dbReference type="Gene3D" id="3.30.360.10">
    <property type="entry name" value="Dihydrodipicolinate Reductase, domain 2"/>
    <property type="match status" value="1"/>
</dbReference>
<evidence type="ECO:0000259" key="3">
    <source>
        <dbReference type="Pfam" id="PF01408"/>
    </source>
</evidence>
<keyword evidence="2 5" id="KW-0560">Oxidoreductase</keyword>
<dbReference type="SUPFAM" id="SSF55347">
    <property type="entry name" value="Glyceraldehyde-3-phosphate dehydrogenase-like, C-terminal domain"/>
    <property type="match status" value="1"/>
</dbReference>
<organism evidence="5 6">
    <name type="scientific">Octadecabacter dasysiphoniae</name>
    <dbReference type="NCBI Taxonomy" id="2909341"/>
    <lineage>
        <taxon>Bacteria</taxon>
        <taxon>Pseudomonadati</taxon>
        <taxon>Pseudomonadota</taxon>
        <taxon>Alphaproteobacteria</taxon>
        <taxon>Rhodobacterales</taxon>
        <taxon>Roseobacteraceae</taxon>
        <taxon>Octadecabacter</taxon>
    </lineage>
</organism>
<reference evidence="5 6" key="1">
    <citation type="submission" date="2022-01" db="EMBL/GenBank/DDBJ databases">
        <title>Octadecabacter sp. nov., isolated from a marine alga.</title>
        <authorList>
            <person name="Jin M.S."/>
            <person name="Kim H.M."/>
            <person name="Han D.M."/>
            <person name="Jung J.J."/>
            <person name="Jeon C.O."/>
        </authorList>
    </citation>
    <scope>NUCLEOTIDE SEQUENCE [LARGE SCALE GENOMIC DNA]</scope>
    <source>
        <strain evidence="5 6">G9-8</strain>
    </source>
</reference>
<gene>
    <name evidence="5" type="primary">iolG</name>
    <name evidence="5" type="ORF">L0664_07865</name>
</gene>
<dbReference type="InterPro" id="IPR036291">
    <property type="entry name" value="NAD(P)-bd_dom_sf"/>
</dbReference>
<evidence type="ECO:0000256" key="1">
    <source>
        <dbReference type="ARBA" id="ARBA00010928"/>
    </source>
</evidence>
<dbReference type="EC" id="1.1.1.18" evidence="5"/>
<dbReference type="EMBL" id="JAKGAQ010000002">
    <property type="protein sequence ID" value="MCF2870978.1"/>
    <property type="molecule type" value="Genomic_DNA"/>
</dbReference>
<evidence type="ECO:0000259" key="4">
    <source>
        <dbReference type="Pfam" id="PF22725"/>
    </source>
</evidence>
<sequence>MIRIGLLGCGRIGQVHAKTLRGMDTARIVAVSDFFPDAAAALAKTCGADVRTTDDIIASDDIDAVIVGTPTDTHFDIIKAAAQSGKAIFCEKPVDMSADNIRTLIDIVNGANVAFFTAFNRRFDPNFANVQKRIVAGEIGSVEIVTILSRDPSPPPISYIKSSGGIFRDMMIHDFDMARFLLGEDPISLFAVGSALVDPAIGEAGDVDTAAVTLTTASGKICTISNSRRATYGYDQRIEVHGSGGMLRAANVLENTVDIANANGFQAAPTLNFFLERYEAAYAIEMQTFVAHLHDKTVAIPTIEDGLRAQVMADAAAKSLETGQPVTL</sequence>
<dbReference type="InterPro" id="IPR000683">
    <property type="entry name" value="Gfo/Idh/MocA-like_OxRdtase_N"/>
</dbReference>
<evidence type="ECO:0000256" key="2">
    <source>
        <dbReference type="ARBA" id="ARBA00023002"/>
    </source>
</evidence>
<comment type="similarity">
    <text evidence="1">Belongs to the Gfo/Idh/MocA family.</text>
</comment>